<reference evidence="7" key="1">
    <citation type="submission" date="2018-06" db="EMBL/GenBank/DDBJ databases">
        <authorList>
            <person name="Zhirakovskaya E."/>
        </authorList>
    </citation>
    <scope>NUCLEOTIDE SEQUENCE</scope>
</reference>
<dbReference type="InterPro" id="IPR000878">
    <property type="entry name" value="4pyrrol_Mease"/>
</dbReference>
<dbReference type="NCBIfam" id="TIGR02467">
    <property type="entry name" value="CbiE"/>
    <property type="match status" value="1"/>
</dbReference>
<dbReference type="Gene3D" id="3.30.950.10">
    <property type="entry name" value="Methyltransferase, Cobalt-precorrin-4 Transmethylase, Domain 2"/>
    <property type="match status" value="1"/>
</dbReference>
<sequence>MGNKITIVGCGPGVADLITVKGRQTIEKAGVIAGSRRLIETFTGGSAARTIVIEKDYGKGLSGLMTAPEGTNIVLLVSGDPLLSSLGTLAIKKLGKERCEVIPGVSSFQQAFASLKEGWTDHNIISLHGKDSHNIKKIFSENPKFALLLDPDRNLKYIKEAVGEAAGSEYEYHVASNLSLRGEEVKELSFEELATHPEQSLSILIVKKKKTAGGGKEAE</sequence>
<protein>
    <recommendedName>
        <fullName evidence="6">Tetrapyrrole methylase domain-containing protein</fullName>
    </recommendedName>
</protein>
<dbReference type="InterPro" id="IPR050714">
    <property type="entry name" value="Cobalamin_biosynth_MTase"/>
</dbReference>
<dbReference type="PANTHER" id="PTHR43182:SF1">
    <property type="entry name" value="COBALT-PRECORRIN-7 C(5)-METHYLTRANSFERASE"/>
    <property type="match status" value="1"/>
</dbReference>
<dbReference type="InterPro" id="IPR014777">
    <property type="entry name" value="4pyrrole_Mease_sub1"/>
</dbReference>
<organism evidence="7">
    <name type="scientific">hydrothermal vent metagenome</name>
    <dbReference type="NCBI Taxonomy" id="652676"/>
    <lineage>
        <taxon>unclassified sequences</taxon>
        <taxon>metagenomes</taxon>
        <taxon>ecological metagenomes</taxon>
    </lineage>
</organism>
<evidence type="ECO:0000256" key="4">
    <source>
        <dbReference type="ARBA" id="ARBA00022679"/>
    </source>
</evidence>
<dbReference type="GO" id="GO:0009236">
    <property type="term" value="P:cobalamin biosynthetic process"/>
    <property type="evidence" value="ECO:0007669"/>
    <property type="project" value="UniProtKB-UniPathway"/>
</dbReference>
<accession>A0A3B0QQD5</accession>
<dbReference type="CDD" id="cd11644">
    <property type="entry name" value="Precorrin-6Y-MT"/>
    <property type="match status" value="1"/>
</dbReference>
<keyword evidence="2" id="KW-0169">Cobalamin biosynthesis</keyword>
<keyword evidence="3" id="KW-0489">Methyltransferase</keyword>
<dbReference type="GO" id="GO:0008276">
    <property type="term" value="F:protein methyltransferase activity"/>
    <property type="evidence" value="ECO:0007669"/>
    <property type="project" value="InterPro"/>
</dbReference>
<dbReference type="EMBL" id="UOEA01000054">
    <property type="protein sequence ID" value="VAV83894.1"/>
    <property type="molecule type" value="Genomic_DNA"/>
</dbReference>
<evidence type="ECO:0000256" key="1">
    <source>
        <dbReference type="ARBA" id="ARBA00004953"/>
    </source>
</evidence>
<evidence type="ECO:0000256" key="3">
    <source>
        <dbReference type="ARBA" id="ARBA00022603"/>
    </source>
</evidence>
<dbReference type="GO" id="GO:0032259">
    <property type="term" value="P:methylation"/>
    <property type="evidence" value="ECO:0007669"/>
    <property type="project" value="UniProtKB-KW"/>
</dbReference>
<evidence type="ECO:0000256" key="2">
    <source>
        <dbReference type="ARBA" id="ARBA00022573"/>
    </source>
</evidence>
<keyword evidence="4" id="KW-0808">Transferase</keyword>
<keyword evidence="5" id="KW-0949">S-adenosyl-L-methionine</keyword>
<evidence type="ECO:0000313" key="7">
    <source>
        <dbReference type="EMBL" id="VAV83894.1"/>
    </source>
</evidence>
<comment type="pathway">
    <text evidence="1">Cofactor biosynthesis; adenosylcobalamin biosynthesis.</text>
</comment>
<dbReference type="SUPFAM" id="SSF53790">
    <property type="entry name" value="Tetrapyrrole methylase"/>
    <property type="match status" value="1"/>
</dbReference>
<feature type="domain" description="Tetrapyrrole methylase" evidence="6">
    <location>
        <begin position="4"/>
        <end position="193"/>
    </location>
</feature>
<dbReference type="AlphaFoldDB" id="A0A3B0QQD5"/>
<dbReference type="PANTHER" id="PTHR43182">
    <property type="entry name" value="COBALT-PRECORRIN-6B C(15)-METHYLTRANSFERASE (DECARBOXYLATING)"/>
    <property type="match status" value="1"/>
</dbReference>
<dbReference type="InterPro" id="IPR035996">
    <property type="entry name" value="4pyrrol_Methylase_sf"/>
</dbReference>
<proteinExistence type="predicted"/>
<dbReference type="InterPro" id="IPR014776">
    <property type="entry name" value="4pyrrole_Mease_sub2"/>
</dbReference>
<gene>
    <name evidence="7" type="ORF">MNBD_DELTA01-1153</name>
</gene>
<name>A0A3B0QQD5_9ZZZZ</name>
<dbReference type="Gene3D" id="3.40.1010.10">
    <property type="entry name" value="Cobalt-precorrin-4 Transmethylase, Domain 1"/>
    <property type="match status" value="1"/>
</dbReference>
<evidence type="ECO:0000256" key="5">
    <source>
        <dbReference type="ARBA" id="ARBA00022691"/>
    </source>
</evidence>
<dbReference type="Pfam" id="PF00590">
    <property type="entry name" value="TP_methylase"/>
    <property type="match status" value="1"/>
</dbReference>
<dbReference type="UniPathway" id="UPA00148"/>
<evidence type="ECO:0000259" key="6">
    <source>
        <dbReference type="Pfam" id="PF00590"/>
    </source>
</evidence>
<dbReference type="InterPro" id="IPR012818">
    <property type="entry name" value="CbiE"/>
</dbReference>